<feature type="chain" id="PRO_5017383360" evidence="1">
    <location>
        <begin position="20"/>
        <end position="97"/>
    </location>
</feature>
<dbReference type="STRING" id="44941.A0A397TWZ1"/>
<dbReference type="OrthoDB" id="9978173at2759"/>
<gene>
    <name evidence="2" type="ORF">C2G38_2227530</name>
</gene>
<dbReference type="EMBL" id="QKWP01002660">
    <property type="protein sequence ID" value="RIB02552.1"/>
    <property type="molecule type" value="Genomic_DNA"/>
</dbReference>
<evidence type="ECO:0000256" key="1">
    <source>
        <dbReference type="SAM" id="SignalP"/>
    </source>
</evidence>
<dbReference type="InterPro" id="IPR025533">
    <property type="entry name" value="DUF4419"/>
</dbReference>
<evidence type="ECO:0000313" key="2">
    <source>
        <dbReference type="EMBL" id="RIB02552.1"/>
    </source>
</evidence>
<name>A0A397TWZ1_9GLOM</name>
<dbReference type="Proteomes" id="UP000266673">
    <property type="component" value="Unassembled WGS sequence"/>
</dbReference>
<dbReference type="Pfam" id="PF14388">
    <property type="entry name" value="DUF4419"/>
    <property type="match status" value="1"/>
</dbReference>
<sequence>MCGIPKFLVRSVVWNLVATYLGEVDEDFWGRIVRIDEVFDSGGGTYISGWLMNFFPYCRDHKVEIEDIPNEILENSDNESIVSPVIGWSIVNDIKNP</sequence>
<keyword evidence="1" id="KW-0732">Signal</keyword>
<proteinExistence type="predicted"/>
<keyword evidence="3" id="KW-1185">Reference proteome</keyword>
<accession>A0A397TWZ1</accession>
<comment type="caution">
    <text evidence="2">The sequence shown here is derived from an EMBL/GenBank/DDBJ whole genome shotgun (WGS) entry which is preliminary data.</text>
</comment>
<evidence type="ECO:0000313" key="3">
    <source>
        <dbReference type="Proteomes" id="UP000266673"/>
    </source>
</evidence>
<reference evidence="2 3" key="1">
    <citation type="submission" date="2018-06" db="EMBL/GenBank/DDBJ databases">
        <title>Comparative genomics reveals the genomic features of Rhizophagus irregularis, R. cerebriforme, R. diaphanum and Gigaspora rosea, and their symbiotic lifestyle signature.</title>
        <authorList>
            <person name="Morin E."/>
            <person name="San Clemente H."/>
            <person name="Chen E.C.H."/>
            <person name="De La Providencia I."/>
            <person name="Hainaut M."/>
            <person name="Kuo A."/>
            <person name="Kohler A."/>
            <person name="Murat C."/>
            <person name="Tang N."/>
            <person name="Roy S."/>
            <person name="Loubradou J."/>
            <person name="Henrissat B."/>
            <person name="Grigoriev I.V."/>
            <person name="Corradi N."/>
            <person name="Roux C."/>
            <person name="Martin F.M."/>
        </authorList>
    </citation>
    <scope>NUCLEOTIDE SEQUENCE [LARGE SCALE GENOMIC DNA]</scope>
    <source>
        <strain evidence="2 3">DAOM 194757</strain>
    </source>
</reference>
<dbReference type="AlphaFoldDB" id="A0A397TWZ1"/>
<organism evidence="2 3">
    <name type="scientific">Gigaspora rosea</name>
    <dbReference type="NCBI Taxonomy" id="44941"/>
    <lineage>
        <taxon>Eukaryota</taxon>
        <taxon>Fungi</taxon>
        <taxon>Fungi incertae sedis</taxon>
        <taxon>Mucoromycota</taxon>
        <taxon>Glomeromycotina</taxon>
        <taxon>Glomeromycetes</taxon>
        <taxon>Diversisporales</taxon>
        <taxon>Gigasporaceae</taxon>
        <taxon>Gigaspora</taxon>
    </lineage>
</organism>
<protein>
    <submittedName>
        <fullName evidence="2">Uncharacterized protein</fullName>
    </submittedName>
</protein>
<feature type="signal peptide" evidence="1">
    <location>
        <begin position="1"/>
        <end position="19"/>
    </location>
</feature>